<sequence>MIKNKTGIVKIVSGKRPWYERVLASVFFAAGFYLLFLFYKNINVTFTEDYYISSFKVLSSLIFVFSLGIKYSYTVNHHFDFDLKKYRKFVSVGPFGFGKWQNLKSLNRVSTFVNRQGNCEVNIWDVKNNKYRIAYFYKIEDAVFYGRDLAEKLEIKFLERS</sequence>
<evidence type="ECO:0000313" key="5">
    <source>
        <dbReference type="Proteomes" id="UP000183071"/>
    </source>
</evidence>
<protein>
    <submittedName>
        <fullName evidence="2">Uncharacterized protein</fullName>
    </submittedName>
</protein>
<accession>A0A0M9CGH9</accession>
<keyword evidence="1" id="KW-0812">Transmembrane</keyword>
<keyword evidence="1" id="KW-1133">Transmembrane helix</keyword>
<evidence type="ECO:0000256" key="1">
    <source>
        <dbReference type="SAM" id="Phobius"/>
    </source>
</evidence>
<organism evidence="2 4">
    <name type="scientific">Polaribacter dokdonensis DSW-5</name>
    <dbReference type="NCBI Taxonomy" id="1300348"/>
    <lineage>
        <taxon>Bacteria</taxon>
        <taxon>Pseudomonadati</taxon>
        <taxon>Bacteroidota</taxon>
        <taxon>Flavobacteriia</taxon>
        <taxon>Flavobacteriales</taxon>
        <taxon>Flavobacteriaceae</taxon>
    </lineage>
</organism>
<dbReference type="Proteomes" id="UP000037716">
    <property type="component" value="Unassembled WGS sequence"/>
</dbReference>
<dbReference type="Proteomes" id="UP000183071">
    <property type="component" value="Unassembled WGS sequence"/>
</dbReference>
<comment type="caution">
    <text evidence="2">The sequence shown here is derived from an EMBL/GenBank/DDBJ whole genome shotgun (WGS) entry which is preliminary data.</text>
</comment>
<evidence type="ECO:0000313" key="2">
    <source>
        <dbReference type="EMBL" id="KOY51465.1"/>
    </source>
</evidence>
<dbReference type="RefSeq" id="WP_053973647.1">
    <property type="nucleotide sequence ID" value="NZ_FNUE01000001.1"/>
</dbReference>
<dbReference type="PATRIC" id="fig|1300348.6.peg.1025"/>
<reference evidence="3 5" key="2">
    <citation type="submission" date="2016-10" db="EMBL/GenBank/DDBJ databases">
        <authorList>
            <person name="Varghese N."/>
            <person name="Submissions S."/>
        </authorList>
    </citation>
    <scope>NUCLEOTIDE SEQUENCE [LARGE SCALE GENOMIC DNA]</scope>
    <source>
        <strain evidence="3 5">DSW-5</strain>
    </source>
</reference>
<keyword evidence="5" id="KW-1185">Reference proteome</keyword>
<evidence type="ECO:0000313" key="4">
    <source>
        <dbReference type="Proteomes" id="UP000037716"/>
    </source>
</evidence>
<gene>
    <name evidence="2" type="ORF">I602_1025</name>
    <name evidence="3" type="ORF">SAMN05444353_0752</name>
</gene>
<dbReference type="EMBL" id="LGBR01000001">
    <property type="protein sequence ID" value="KOY51465.1"/>
    <property type="molecule type" value="Genomic_DNA"/>
</dbReference>
<feature type="transmembrane region" description="Helical" evidence="1">
    <location>
        <begin position="51"/>
        <end position="69"/>
    </location>
</feature>
<proteinExistence type="predicted"/>
<keyword evidence="1" id="KW-0472">Membrane</keyword>
<evidence type="ECO:0000313" key="3">
    <source>
        <dbReference type="EMBL" id="SEE10782.1"/>
    </source>
</evidence>
<dbReference type="AlphaFoldDB" id="A0A0M9CGH9"/>
<reference evidence="2 4" key="1">
    <citation type="submission" date="2015-07" db="EMBL/GenBank/DDBJ databases">
        <title>Genome of Polaribacter dokdonenesis DSW-5, isolated from seawater off Dokdo in Korea.</title>
        <authorList>
            <person name="Yoon K."/>
            <person name="Song J.Y."/>
            <person name="Kim J.F."/>
        </authorList>
    </citation>
    <scope>NUCLEOTIDE SEQUENCE [LARGE SCALE GENOMIC DNA]</scope>
    <source>
        <strain evidence="2 4">DSW-5</strain>
    </source>
</reference>
<dbReference type="STRING" id="1300348.I602_1025"/>
<dbReference type="OrthoDB" id="1200950at2"/>
<name>A0A0M9CGH9_9FLAO</name>
<feature type="transmembrane region" description="Helical" evidence="1">
    <location>
        <begin position="21"/>
        <end position="39"/>
    </location>
</feature>
<dbReference type="EMBL" id="FNUE01000001">
    <property type="protein sequence ID" value="SEE10782.1"/>
    <property type="molecule type" value="Genomic_DNA"/>
</dbReference>